<keyword evidence="2" id="KW-1185">Reference proteome</keyword>
<proteinExistence type="predicted"/>
<organism evidence="1 2">
    <name type="scientific">Adhaeribacter soli</name>
    <dbReference type="NCBI Taxonomy" id="2607655"/>
    <lineage>
        <taxon>Bacteria</taxon>
        <taxon>Pseudomonadati</taxon>
        <taxon>Bacteroidota</taxon>
        <taxon>Cytophagia</taxon>
        <taxon>Cytophagales</taxon>
        <taxon>Hymenobacteraceae</taxon>
        <taxon>Adhaeribacter</taxon>
    </lineage>
</organism>
<evidence type="ECO:0000313" key="2">
    <source>
        <dbReference type="Proteomes" id="UP000326570"/>
    </source>
</evidence>
<accession>A0A5N1J1W4</accession>
<evidence type="ECO:0000313" key="1">
    <source>
        <dbReference type="EMBL" id="KAA9340728.1"/>
    </source>
</evidence>
<dbReference type="Proteomes" id="UP000326570">
    <property type="component" value="Unassembled WGS sequence"/>
</dbReference>
<sequence>MHTPTKNAVSILFHNQMSKDFSHAVFLEREEALEALMGGGFNYSREGSDIFLQIASETELLHIRRITKIPLFIKF</sequence>
<reference evidence="1 2" key="1">
    <citation type="submission" date="2019-09" db="EMBL/GenBank/DDBJ databases">
        <title>Genome sequence of Adhaeribacter sp. M2.</title>
        <authorList>
            <person name="Srinivasan S."/>
        </authorList>
    </citation>
    <scope>NUCLEOTIDE SEQUENCE [LARGE SCALE GENOMIC DNA]</scope>
    <source>
        <strain evidence="1 2">M2</strain>
    </source>
</reference>
<protein>
    <submittedName>
        <fullName evidence="1">Uncharacterized protein</fullName>
    </submittedName>
</protein>
<dbReference type="AlphaFoldDB" id="A0A5N1J1W4"/>
<gene>
    <name evidence="1" type="ORF">F0P94_04690</name>
</gene>
<dbReference type="EMBL" id="VTWT01000002">
    <property type="protein sequence ID" value="KAA9340728.1"/>
    <property type="molecule type" value="Genomic_DNA"/>
</dbReference>
<name>A0A5N1J1W4_9BACT</name>
<comment type="caution">
    <text evidence="1">The sequence shown here is derived from an EMBL/GenBank/DDBJ whole genome shotgun (WGS) entry which is preliminary data.</text>
</comment>
<dbReference type="RefSeq" id="WP_150902655.1">
    <property type="nucleotide sequence ID" value="NZ_VTWT01000002.1"/>
</dbReference>